<evidence type="ECO:0000313" key="2">
    <source>
        <dbReference type="Proteomes" id="UP000799778"/>
    </source>
</evidence>
<organism evidence="1 2">
    <name type="scientific">Aaosphaeria arxii CBS 175.79</name>
    <dbReference type="NCBI Taxonomy" id="1450172"/>
    <lineage>
        <taxon>Eukaryota</taxon>
        <taxon>Fungi</taxon>
        <taxon>Dikarya</taxon>
        <taxon>Ascomycota</taxon>
        <taxon>Pezizomycotina</taxon>
        <taxon>Dothideomycetes</taxon>
        <taxon>Pleosporomycetidae</taxon>
        <taxon>Pleosporales</taxon>
        <taxon>Pleosporales incertae sedis</taxon>
        <taxon>Aaosphaeria</taxon>
    </lineage>
</organism>
<proteinExistence type="predicted"/>
<dbReference type="EMBL" id="ML978071">
    <property type="protein sequence ID" value="KAF2013549.1"/>
    <property type="molecule type" value="Genomic_DNA"/>
</dbReference>
<protein>
    <submittedName>
        <fullName evidence="1">Uncharacterized protein</fullName>
    </submittedName>
</protein>
<dbReference type="OrthoDB" id="3510872at2759"/>
<reference evidence="1" key="1">
    <citation type="journal article" date="2020" name="Stud. Mycol.">
        <title>101 Dothideomycetes genomes: a test case for predicting lifestyles and emergence of pathogens.</title>
        <authorList>
            <person name="Haridas S."/>
            <person name="Albert R."/>
            <person name="Binder M."/>
            <person name="Bloem J."/>
            <person name="Labutti K."/>
            <person name="Salamov A."/>
            <person name="Andreopoulos B."/>
            <person name="Baker S."/>
            <person name="Barry K."/>
            <person name="Bills G."/>
            <person name="Bluhm B."/>
            <person name="Cannon C."/>
            <person name="Castanera R."/>
            <person name="Culley D."/>
            <person name="Daum C."/>
            <person name="Ezra D."/>
            <person name="Gonzalez J."/>
            <person name="Henrissat B."/>
            <person name="Kuo A."/>
            <person name="Liang C."/>
            <person name="Lipzen A."/>
            <person name="Lutzoni F."/>
            <person name="Magnuson J."/>
            <person name="Mondo S."/>
            <person name="Nolan M."/>
            <person name="Ohm R."/>
            <person name="Pangilinan J."/>
            <person name="Park H.-J."/>
            <person name="Ramirez L."/>
            <person name="Alfaro M."/>
            <person name="Sun H."/>
            <person name="Tritt A."/>
            <person name="Yoshinaga Y."/>
            <person name="Zwiers L.-H."/>
            <person name="Turgeon B."/>
            <person name="Goodwin S."/>
            <person name="Spatafora J."/>
            <person name="Crous P."/>
            <person name="Grigoriev I."/>
        </authorList>
    </citation>
    <scope>NUCLEOTIDE SEQUENCE</scope>
    <source>
        <strain evidence="1">CBS 175.79</strain>
    </source>
</reference>
<gene>
    <name evidence="1" type="ORF">BU24DRAFT_424547</name>
</gene>
<dbReference type="Proteomes" id="UP000799778">
    <property type="component" value="Unassembled WGS sequence"/>
</dbReference>
<evidence type="ECO:0000313" key="1">
    <source>
        <dbReference type="EMBL" id="KAF2013549.1"/>
    </source>
</evidence>
<sequence length="94" mass="10468">MDSAFSDVIDSYSTQTNLRTSCVRFRDRMCEILITTTKYAMCSTACNSTKRTISYCATAASTGTICPNPTEKVMGQRTSRTQCPLHRDEGYSQT</sequence>
<dbReference type="AlphaFoldDB" id="A0A6A5XL25"/>
<name>A0A6A5XL25_9PLEO</name>
<dbReference type="RefSeq" id="XP_033381888.1">
    <property type="nucleotide sequence ID" value="XM_033528536.1"/>
</dbReference>
<accession>A0A6A5XL25</accession>
<dbReference type="GeneID" id="54285933"/>
<keyword evidence="2" id="KW-1185">Reference proteome</keyword>